<protein>
    <submittedName>
        <fullName evidence="1">Uncharacterized protein</fullName>
    </submittedName>
</protein>
<name>A0A9Q0I9T8_9TELE</name>
<dbReference type="AlphaFoldDB" id="A0A9Q0I9T8"/>
<proteinExistence type="predicted"/>
<sequence length="123" mass="13348">MKGINNSIGMDPHVSISNHPNISNQVSISNHGSIGNYVSISTIPASILCPPDGGDAARGDRRSLSVSQDSGDLRFFPLWAPDKDMMERCRKKASPSTRMDEGGQTRAWVEGEQEATISSRTFI</sequence>
<comment type="caution">
    <text evidence="1">The sequence shown here is derived from an EMBL/GenBank/DDBJ whole genome shotgun (WGS) entry which is preliminary data.</text>
</comment>
<keyword evidence="2" id="KW-1185">Reference proteome</keyword>
<gene>
    <name evidence="1" type="ORF">NHX12_008912</name>
</gene>
<reference evidence="1" key="1">
    <citation type="submission" date="2022-07" db="EMBL/GenBank/DDBJ databases">
        <title>Chromosome-level genome of Muraenolepis orangiensis.</title>
        <authorList>
            <person name="Kim J."/>
        </authorList>
    </citation>
    <scope>NUCLEOTIDE SEQUENCE</scope>
    <source>
        <strain evidence="1">KU_S4_2022</strain>
        <tissue evidence="1">Muscle</tissue>
    </source>
</reference>
<dbReference type="EMBL" id="JANIIK010000114">
    <property type="protein sequence ID" value="KAJ3590964.1"/>
    <property type="molecule type" value="Genomic_DNA"/>
</dbReference>
<organism evidence="1 2">
    <name type="scientific">Muraenolepis orangiensis</name>
    <name type="common">Patagonian moray cod</name>
    <dbReference type="NCBI Taxonomy" id="630683"/>
    <lineage>
        <taxon>Eukaryota</taxon>
        <taxon>Metazoa</taxon>
        <taxon>Chordata</taxon>
        <taxon>Craniata</taxon>
        <taxon>Vertebrata</taxon>
        <taxon>Euteleostomi</taxon>
        <taxon>Actinopterygii</taxon>
        <taxon>Neopterygii</taxon>
        <taxon>Teleostei</taxon>
        <taxon>Neoteleostei</taxon>
        <taxon>Acanthomorphata</taxon>
        <taxon>Zeiogadaria</taxon>
        <taxon>Gadariae</taxon>
        <taxon>Gadiformes</taxon>
        <taxon>Muraenolepidoidei</taxon>
        <taxon>Muraenolepididae</taxon>
        <taxon>Muraenolepis</taxon>
    </lineage>
</organism>
<evidence type="ECO:0000313" key="2">
    <source>
        <dbReference type="Proteomes" id="UP001148018"/>
    </source>
</evidence>
<accession>A0A9Q0I9T8</accession>
<dbReference type="Proteomes" id="UP001148018">
    <property type="component" value="Unassembled WGS sequence"/>
</dbReference>
<evidence type="ECO:0000313" key="1">
    <source>
        <dbReference type="EMBL" id="KAJ3590964.1"/>
    </source>
</evidence>